<protein>
    <submittedName>
        <fullName evidence="1">Uncharacterized protein</fullName>
    </submittedName>
</protein>
<reference evidence="1" key="1">
    <citation type="submission" date="2023-02" db="EMBL/GenBank/DDBJ databases">
        <title>Tahibacter soli sp. nov. isolated from soil.</title>
        <authorList>
            <person name="Baek J.H."/>
            <person name="Lee J.K."/>
            <person name="Choi D.G."/>
            <person name="Jeon C.O."/>
        </authorList>
    </citation>
    <scope>NUCLEOTIDE SEQUENCE</scope>
    <source>
        <strain evidence="1">BL</strain>
    </source>
</reference>
<comment type="caution">
    <text evidence="1">The sequence shown here is derived from an EMBL/GenBank/DDBJ whole genome shotgun (WGS) entry which is preliminary data.</text>
</comment>
<dbReference type="AlphaFoldDB" id="A0A9X4BHV9"/>
<keyword evidence="2" id="KW-1185">Reference proteome</keyword>
<evidence type="ECO:0000313" key="1">
    <source>
        <dbReference type="EMBL" id="MDC8011562.1"/>
    </source>
</evidence>
<evidence type="ECO:0000313" key="2">
    <source>
        <dbReference type="Proteomes" id="UP001139971"/>
    </source>
</evidence>
<sequence>MSMLAVDLVALKRIMCDLDYLAISLDRIGSEQMTKDERIAVHDRFMEESDLARRILFARKILSVAIDEGVSREELAEIDEAVERVRPWDMKNALMKK</sequence>
<name>A0A9X4BHV9_9GAMM</name>
<proteinExistence type="predicted"/>
<organism evidence="1 2">
    <name type="scientific">Tahibacter soli</name>
    <dbReference type="NCBI Taxonomy" id="2983605"/>
    <lineage>
        <taxon>Bacteria</taxon>
        <taxon>Pseudomonadati</taxon>
        <taxon>Pseudomonadota</taxon>
        <taxon>Gammaproteobacteria</taxon>
        <taxon>Lysobacterales</taxon>
        <taxon>Rhodanobacteraceae</taxon>
        <taxon>Tahibacter</taxon>
    </lineage>
</organism>
<gene>
    <name evidence="1" type="ORF">OD750_003275</name>
</gene>
<dbReference type="RefSeq" id="WP_263542778.1">
    <property type="nucleotide sequence ID" value="NZ_JAOVZO020000003.1"/>
</dbReference>
<accession>A0A9X4BHV9</accession>
<dbReference type="Proteomes" id="UP001139971">
    <property type="component" value="Unassembled WGS sequence"/>
</dbReference>
<dbReference type="EMBL" id="JAOVZO020000003">
    <property type="protein sequence ID" value="MDC8011562.1"/>
    <property type="molecule type" value="Genomic_DNA"/>
</dbReference>